<evidence type="ECO:0000313" key="3">
    <source>
        <dbReference type="EMBL" id="KAJ3436930.1"/>
    </source>
</evidence>
<name>A0AAV7ZA82_9EUKA</name>
<dbReference type="Gene3D" id="3.40.50.720">
    <property type="entry name" value="NAD(P)-binding Rossmann-like Domain"/>
    <property type="match status" value="1"/>
</dbReference>
<dbReference type="EMBL" id="JANTQA010000036">
    <property type="protein sequence ID" value="KAJ3436930.1"/>
    <property type="molecule type" value="Genomic_DNA"/>
</dbReference>
<dbReference type="GO" id="GO:0016779">
    <property type="term" value="F:nucleotidyltransferase activity"/>
    <property type="evidence" value="ECO:0007669"/>
    <property type="project" value="UniProtKB-KW"/>
</dbReference>
<keyword evidence="1" id="KW-1133">Transmembrane helix</keyword>
<keyword evidence="1" id="KW-0472">Membrane</keyword>
<dbReference type="Pfam" id="PF00899">
    <property type="entry name" value="ThiF"/>
    <property type="match status" value="1"/>
</dbReference>
<dbReference type="GO" id="GO:0042292">
    <property type="term" value="F:URM1 activating enzyme activity"/>
    <property type="evidence" value="ECO:0007669"/>
    <property type="project" value="TreeGrafter"/>
</dbReference>
<dbReference type="InterPro" id="IPR035985">
    <property type="entry name" value="Ubiquitin-activating_enz"/>
</dbReference>
<feature type="transmembrane region" description="Helical" evidence="1">
    <location>
        <begin position="26"/>
        <end position="48"/>
    </location>
</feature>
<dbReference type="InterPro" id="IPR045886">
    <property type="entry name" value="ThiF/MoeB/HesA"/>
</dbReference>
<sequence>MTENTNYFKKQKLIPNWPQEVVEEQVGFVLGVGGLGCTIALALCRLGFKKIFILDFDVVDDHNLNRQILFSKKHINKSKIDSAMESLEFHNLRTEIVPMEMDALANWSKIVKAARECNVIFNGIDVGKYWDVAVQSLGLSLGIPVVVGGTFQQMMSFDFYPPEGQPCICCVDQLDNEEVLERLLPDRIQTLENINFIPRDNNPVGASNVYVATVCSFMMVSTYMQYLQGNRKIPTRSLFYYNTYEWVSWPLEADLHCKFCSKSLYFDKRPCYYQTVSGKTFIPRKFKSLNSKEEIEETKFRTKNPLVKLGEKYSKQIIPCIPSTDSKVTEFGDIKTLPHSIQTPYIKCKHKTPFVGFASGIRSGVMLIGKKMYRFKGCGNNTERFLVRDVKVFGETKYEEVRGCMFEHTSLREYQMVSELSELMKKNGIPTANVPTAIFKYELEEDQLPEIGKFCNVYECSSDIRLANAVLPALEGLLSVLVDDWDHKQYLSLFDKSRFDKENKLIDTPVAVNKKLPLIDLRKVKVLKESPSPEKHKDVHPRWFKLWEEESKKMAPIVEYIKKEKKADGSIISNLYYKLGYEVGTAVMLLEKNEISWGTFYDNFTLDFHCNSHPDNLILVPEKHSVNGNLLAPWDFDFAFTKESSVPNFIDEETWTNWKNIEKKEMKYALAGQQNFDFGFKEIELSDEMKELKIGLRDTLILGYLAAIGGEEEPEFDPEIVKGFYPMLNLALIINKVMKD</sequence>
<evidence type="ECO:0000313" key="4">
    <source>
        <dbReference type="Proteomes" id="UP001146793"/>
    </source>
</evidence>
<protein>
    <submittedName>
        <fullName evidence="3">Adenylyltransferase and sulfurtransferase mocs3</fullName>
    </submittedName>
</protein>
<dbReference type="GO" id="GO:0005737">
    <property type="term" value="C:cytoplasm"/>
    <property type="evidence" value="ECO:0007669"/>
    <property type="project" value="TreeGrafter"/>
</dbReference>
<dbReference type="AlphaFoldDB" id="A0AAV7ZA82"/>
<dbReference type="SUPFAM" id="SSF69572">
    <property type="entry name" value="Activating enzymes of the ubiquitin-like proteins"/>
    <property type="match status" value="1"/>
</dbReference>
<keyword evidence="1" id="KW-0812">Transmembrane</keyword>
<evidence type="ECO:0000259" key="2">
    <source>
        <dbReference type="Pfam" id="PF00899"/>
    </source>
</evidence>
<feature type="domain" description="THIF-type NAD/FAD binding fold" evidence="2">
    <location>
        <begin position="19"/>
        <end position="243"/>
    </location>
</feature>
<dbReference type="GO" id="GO:0004792">
    <property type="term" value="F:thiosulfate-cyanide sulfurtransferase activity"/>
    <property type="evidence" value="ECO:0007669"/>
    <property type="project" value="TreeGrafter"/>
</dbReference>
<organism evidence="3 4">
    <name type="scientific">Anaeramoeba flamelloides</name>
    <dbReference type="NCBI Taxonomy" id="1746091"/>
    <lineage>
        <taxon>Eukaryota</taxon>
        <taxon>Metamonada</taxon>
        <taxon>Anaeramoebidae</taxon>
        <taxon>Anaeramoeba</taxon>
    </lineage>
</organism>
<dbReference type="InterPro" id="IPR000594">
    <property type="entry name" value="ThiF_NAD_FAD-bd"/>
</dbReference>
<dbReference type="PANTHER" id="PTHR10953:SF102">
    <property type="entry name" value="ADENYLYLTRANSFERASE AND SULFURTRANSFERASE MOCS3"/>
    <property type="match status" value="1"/>
</dbReference>
<reference evidence="3" key="1">
    <citation type="submission" date="2022-08" db="EMBL/GenBank/DDBJ databases">
        <title>Novel sulphate-reducing endosymbionts in the free-living metamonad Anaeramoeba.</title>
        <authorList>
            <person name="Jerlstrom-Hultqvist J."/>
            <person name="Cepicka I."/>
            <person name="Gallot-Lavallee L."/>
            <person name="Salas-Leiva D."/>
            <person name="Curtis B.A."/>
            <person name="Zahonova K."/>
            <person name="Pipaliya S."/>
            <person name="Dacks J."/>
            <person name="Roger A.J."/>
        </authorList>
    </citation>
    <scope>NUCLEOTIDE SEQUENCE</scope>
    <source>
        <strain evidence="3">Busselton2</strain>
    </source>
</reference>
<gene>
    <name evidence="3" type="ORF">M0812_18997</name>
</gene>
<accession>A0AAV7ZA82</accession>
<dbReference type="Proteomes" id="UP001146793">
    <property type="component" value="Unassembled WGS sequence"/>
</dbReference>
<keyword evidence="3" id="KW-0548">Nucleotidyltransferase</keyword>
<keyword evidence="3" id="KW-0808">Transferase</keyword>
<comment type="caution">
    <text evidence="3">The sequence shown here is derived from an EMBL/GenBank/DDBJ whole genome shotgun (WGS) entry which is preliminary data.</text>
</comment>
<dbReference type="PANTHER" id="PTHR10953">
    <property type="entry name" value="UBIQUITIN-ACTIVATING ENZYME E1"/>
    <property type="match status" value="1"/>
</dbReference>
<proteinExistence type="predicted"/>
<evidence type="ECO:0000256" key="1">
    <source>
        <dbReference type="SAM" id="Phobius"/>
    </source>
</evidence>